<reference evidence="2 3" key="1">
    <citation type="journal article" date="2015" name="Genome Announc.">
        <title>Genome Assemblies of Three Soil-Associated Devosia species: D. insulae, D. limi, and D. soli.</title>
        <authorList>
            <person name="Hassan Y.I."/>
            <person name="Lepp D."/>
            <person name="Zhou T."/>
        </authorList>
    </citation>
    <scope>NUCLEOTIDE SEQUENCE [LARGE SCALE GENOMIC DNA]</scope>
    <source>
        <strain evidence="2 3">DS-56</strain>
    </source>
</reference>
<organism evidence="2 3">
    <name type="scientific">Devosia insulae DS-56</name>
    <dbReference type="NCBI Taxonomy" id="1116389"/>
    <lineage>
        <taxon>Bacteria</taxon>
        <taxon>Pseudomonadati</taxon>
        <taxon>Pseudomonadota</taxon>
        <taxon>Alphaproteobacteria</taxon>
        <taxon>Hyphomicrobiales</taxon>
        <taxon>Devosiaceae</taxon>
        <taxon>Devosia</taxon>
    </lineage>
</organism>
<accession>A0A1E5XM81</accession>
<evidence type="ECO:0000256" key="1">
    <source>
        <dbReference type="SAM" id="SignalP"/>
    </source>
</evidence>
<name>A0A1E5XM81_9HYPH</name>
<evidence type="ECO:0000313" key="3">
    <source>
        <dbReference type="Proteomes" id="UP000095463"/>
    </source>
</evidence>
<gene>
    <name evidence="2" type="ORF">VW23_002015</name>
</gene>
<sequence>MIKFLRVLPALLLLGLAAPSLGAPLPPEFRTLAIGETAATLPTEGYEAFACGSNGGPPLKHITGWTDFAQCAADERGLHEVYVEFGRRVGKLAERFHDQYGEELWLQRFGGTRLANFPVVLSLLFDDAGMVRGFRAVTDDRAGIEDRGRAYLFRLPVFQRYGSKDWTCTDLARAPGETGVGEMFIKQVCTKQVEGRHIRVETHYFRKPGQTGLDIQGMFEPGQYESSTRWEAFDVTLDGGKAAP</sequence>
<proteinExistence type="predicted"/>
<evidence type="ECO:0000313" key="2">
    <source>
        <dbReference type="EMBL" id="OEO29689.1"/>
    </source>
</evidence>
<feature type="signal peptide" evidence="1">
    <location>
        <begin position="1"/>
        <end position="22"/>
    </location>
</feature>
<dbReference type="OrthoDB" id="8218312at2"/>
<feature type="chain" id="PRO_5009190291" evidence="1">
    <location>
        <begin position="23"/>
        <end position="244"/>
    </location>
</feature>
<protein>
    <submittedName>
        <fullName evidence="2">Uncharacterized protein</fullName>
    </submittedName>
</protein>
<dbReference type="EMBL" id="LAJE02000268">
    <property type="protein sequence ID" value="OEO29689.1"/>
    <property type="molecule type" value="Genomic_DNA"/>
</dbReference>
<keyword evidence="3" id="KW-1185">Reference proteome</keyword>
<keyword evidence="1" id="KW-0732">Signal</keyword>
<dbReference type="Proteomes" id="UP000095463">
    <property type="component" value="Unassembled WGS sequence"/>
</dbReference>
<dbReference type="RefSeq" id="WP_069911100.1">
    <property type="nucleotide sequence ID" value="NZ_LAJE02000268.1"/>
</dbReference>
<dbReference type="AlphaFoldDB" id="A0A1E5XM81"/>
<comment type="caution">
    <text evidence="2">The sequence shown here is derived from an EMBL/GenBank/DDBJ whole genome shotgun (WGS) entry which is preliminary data.</text>
</comment>